<feature type="chain" id="PRO_5046695721" description="Ig-like domain-containing protein" evidence="5">
    <location>
        <begin position="21"/>
        <end position="297"/>
    </location>
</feature>
<evidence type="ECO:0000256" key="5">
    <source>
        <dbReference type="SAM" id="SignalP"/>
    </source>
</evidence>
<dbReference type="InterPro" id="IPR036179">
    <property type="entry name" value="Ig-like_dom_sf"/>
</dbReference>
<dbReference type="PANTHER" id="PTHR19367:SF18">
    <property type="entry name" value="T CELL RECEPTOR ALPHA VARIABLE 16"/>
    <property type="match status" value="1"/>
</dbReference>
<proteinExistence type="predicted"/>
<dbReference type="Proteomes" id="UP001558613">
    <property type="component" value="Unassembled WGS sequence"/>
</dbReference>
<keyword evidence="3" id="KW-0675">Receptor</keyword>
<keyword evidence="9" id="KW-1185">Reference proteome</keyword>
<keyword evidence="2" id="KW-1064">Adaptive immunity</keyword>
<organism evidence="8 9">
    <name type="scientific">Cirrhinus molitorella</name>
    <name type="common">mud carp</name>
    <dbReference type="NCBI Taxonomy" id="172907"/>
    <lineage>
        <taxon>Eukaryota</taxon>
        <taxon>Metazoa</taxon>
        <taxon>Chordata</taxon>
        <taxon>Craniata</taxon>
        <taxon>Vertebrata</taxon>
        <taxon>Euteleostomi</taxon>
        <taxon>Actinopterygii</taxon>
        <taxon>Neopterygii</taxon>
        <taxon>Teleostei</taxon>
        <taxon>Ostariophysi</taxon>
        <taxon>Cypriniformes</taxon>
        <taxon>Cyprinidae</taxon>
        <taxon>Labeoninae</taxon>
        <taxon>Labeonini</taxon>
        <taxon>Cirrhinus</taxon>
    </lineage>
</organism>
<keyword evidence="4" id="KW-0393">Immunoglobulin domain</keyword>
<dbReference type="InterPro" id="IPR051287">
    <property type="entry name" value="TCR_variable_region"/>
</dbReference>
<dbReference type="Gene3D" id="2.60.40.10">
    <property type="entry name" value="Immunoglobulins"/>
    <property type="match status" value="4"/>
</dbReference>
<keyword evidence="2" id="KW-0391">Immunity</keyword>
<keyword evidence="1 5" id="KW-0732">Signal</keyword>
<evidence type="ECO:0000313" key="9">
    <source>
        <dbReference type="Proteomes" id="UP001558613"/>
    </source>
</evidence>
<feature type="domain" description="Immunoglobulin V-set" evidence="6">
    <location>
        <begin position="199"/>
        <end position="264"/>
    </location>
</feature>
<dbReference type="InterPro" id="IPR003599">
    <property type="entry name" value="Ig_sub"/>
</dbReference>
<sequence length="297" mass="34343">MTHWIKQAIVVFIYVWGIESQESVEQKTRFQTANEDSLYWYRQYGRSTPEFLVLTFSSEKEVKRSDVDPRFTVKVDKKEQIRVYLEISSAARANDLPRYILRTEKYGGEDKDAQFQERFHSNLSSDSVPLTIQDVRVSDSAVYYCALRPTRANDLPRYILRTDKYGGEDKDAQFQERFHSNLSSDSVPLTIQDVRVSDSVVYYCALRPTRPNDFPKYILRRSKYGGDNGTEFQERFHSKLSSDSVPLTIQDVRVSDSAVYYCALRPTIISTGTISMEDQNLNFLYSPTVGKELSSLM</sequence>
<name>A0ABR3NUB2_9TELE</name>
<dbReference type="SMART" id="SM00409">
    <property type="entry name" value="IG"/>
    <property type="match status" value="2"/>
</dbReference>
<gene>
    <name evidence="8" type="ORF">QQF64_015220</name>
</gene>
<feature type="domain" description="Immunoglobulin" evidence="7">
    <location>
        <begin position="189"/>
        <end position="279"/>
    </location>
</feature>
<evidence type="ECO:0000256" key="2">
    <source>
        <dbReference type="ARBA" id="ARBA00023130"/>
    </source>
</evidence>
<evidence type="ECO:0000259" key="6">
    <source>
        <dbReference type="SMART" id="SM00406"/>
    </source>
</evidence>
<reference evidence="8 9" key="1">
    <citation type="submission" date="2023-09" db="EMBL/GenBank/DDBJ databases">
        <authorList>
            <person name="Wang M."/>
        </authorList>
    </citation>
    <scope>NUCLEOTIDE SEQUENCE [LARGE SCALE GENOMIC DNA]</scope>
    <source>
        <strain evidence="8">GT-2023</strain>
        <tissue evidence="8">Liver</tissue>
    </source>
</reference>
<dbReference type="SMART" id="SM00406">
    <property type="entry name" value="IGv"/>
    <property type="match status" value="2"/>
</dbReference>
<dbReference type="InterPro" id="IPR013106">
    <property type="entry name" value="Ig_V-set"/>
</dbReference>
<evidence type="ECO:0000256" key="1">
    <source>
        <dbReference type="ARBA" id="ARBA00022729"/>
    </source>
</evidence>
<comment type="caution">
    <text evidence="8">The sequence shown here is derived from an EMBL/GenBank/DDBJ whole genome shotgun (WGS) entry which is preliminary data.</text>
</comment>
<dbReference type="PANTHER" id="PTHR19367">
    <property type="entry name" value="T-CELL RECEPTOR ALPHA CHAIN V REGION"/>
    <property type="match status" value="1"/>
</dbReference>
<dbReference type="EMBL" id="JAYMGO010000002">
    <property type="protein sequence ID" value="KAL1280620.1"/>
    <property type="molecule type" value="Genomic_DNA"/>
</dbReference>
<dbReference type="SUPFAM" id="SSF48726">
    <property type="entry name" value="Immunoglobulin"/>
    <property type="match status" value="4"/>
</dbReference>
<evidence type="ECO:0000256" key="3">
    <source>
        <dbReference type="ARBA" id="ARBA00023170"/>
    </source>
</evidence>
<evidence type="ECO:0000313" key="8">
    <source>
        <dbReference type="EMBL" id="KAL1280620.1"/>
    </source>
</evidence>
<evidence type="ECO:0000259" key="7">
    <source>
        <dbReference type="SMART" id="SM00409"/>
    </source>
</evidence>
<feature type="domain" description="Immunoglobulin" evidence="7">
    <location>
        <begin position="58"/>
        <end position="160"/>
    </location>
</feature>
<evidence type="ECO:0000256" key="4">
    <source>
        <dbReference type="ARBA" id="ARBA00023319"/>
    </source>
</evidence>
<accession>A0ABR3NUB2</accession>
<protein>
    <recommendedName>
        <fullName evidence="10">Ig-like domain-containing protein</fullName>
    </recommendedName>
</protein>
<feature type="signal peptide" evidence="5">
    <location>
        <begin position="1"/>
        <end position="20"/>
    </location>
</feature>
<dbReference type="InterPro" id="IPR013783">
    <property type="entry name" value="Ig-like_fold"/>
</dbReference>
<evidence type="ECO:0008006" key="10">
    <source>
        <dbReference type="Google" id="ProtNLM"/>
    </source>
</evidence>
<feature type="domain" description="Immunoglobulin V-set" evidence="6">
    <location>
        <begin position="23"/>
        <end position="147"/>
    </location>
</feature>